<evidence type="ECO:0000313" key="2">
    <source>
        <dbReference type="Proteomes" id="UP001295423"/>
    </source>
</evidence>
<name>A0AAD2PU92_9STRA</name>
<keyword evidence="2" id="KW-1185">Reference proteome</keyword>
<accession>A0AAD2PU92</accession>
<protein>
    <submittedName>
        <fullName evidence="1">Uncharacterized protein</fullName>
    </submittedName>
</protein>
<proteinExistence type="predicted"/>
<gene>
    <name evidence="1" type="ORF">CYCCA115_LOCUS11837</name>
</gene>
<reference evidence="1" key="1">
    <citation type="submission" date="2023-08" db="EMBL/GenBank/DDBJ databases">
        <authorList>
            <person name="Audoor S."/>
            <person name="Bilcke G."/>
        </authorList>
    </citation>
    <scope>NUCLEOTIDE SEQUENCE</scope>
</reference>
<dbReference type="Proteomes" id="UP001295423">
    <property type="component" value="Unassembled WGS sequence"/>
</dbReference>
<organism evidence="1 2">
    <name type="scientific">Cylindrotheca closterium</name>
    <dbReference type="NCBI Taxonomy" id="2856"/>
    <lineage>
        <taxon>Eukaryota</taxon>
        <taxon>Sar</taxon>
        <taxon>Stramenopiles</taxon>
        <taxon>Ochrophyta</taxon>
        <taxon>Bacillariophyta</taxon>
        <taxon>Bacillariophyceae</taxon>
        <taxon>Bacillariophycidae</taxon>
        <taxon>Bacillariales</taxon>
        <taxon>Bacillariaceae</taxon>
        <taxon>Cylindrotheca</taxon>
    </lineage>
</organism>
<dbReference type="AlphaFoldDB" id="A0AAD2PU92"/>
<comment type="caution">
    <text evidence="1">The sequence shown here is derived from an EMBL/GenBank/DDBJ whole genome shotgun (WGS) entry which is preliminary data.</text>
</comment>
<evidence type="ECO:0000313" key="1">
    <source>
        <dbReference type="EMBL" id="CAJ1948923.1"/>
    </source>
</evidence>
<sequence>MNLSFQTGNPSNSPPRMKKQGLKFVDEEDVHGIFRLRMSVDDIWFDGENFESFIDDGEKSVETMEKPNRLKGNISSSLGLEYHQTEEGCDLRETKRDHSRDMLLWEQDQQQNEVRWPSMQLAEASLRREASSDAEVRAFKLATQVSDETLKDCRKSGLLDLLEDGSTSSFVSLSDMEGAELDASSPRTMPVRVRFAEEPVVHKVIRRRSQISRQSLEGIWFGGEDFEAFVDEVDESVKKIEHGEQLKETEETSLGLEALTEGAGDRRHENQEDAWDTVLGEQDDQWKAGITSPFEISRAYRKVSREAVLNAIEQARKVSDEVQADKNCADDEMYLLKAPVVQQFS</sequence>
<dbReference type="EMBL" id="CAKOGP040001758">
    <property type="protein sequence ID" value="CAJ1948923.1"/>
    <property type="molecule type" value="Genomic_DNA"/>
</dbReference>